<proteinExistence type="predicted"/>
<keyword evidence="3" id="KW-1185">Reference proteome</keyword>
<evidence type="ECO:0000313" key="3">
    <source>
        <dbReference type="Proteomes" id="UP000829196"/>
    </source>
</evidence>
<protein>
    <submittedName>
        <fullName evidence="2">Uncharacterized protein</fullName>
    </submittedName>
</protein>
<accession>A0A8T3A3Q3</accession>
<reference evidence="2" key="1">
    <citation type="journal article" date="2022" name="Front. Genet.">
        <title>Chromosome-Scale Assembly of the Dendrobium nobile Genome Provides Insights Into the Molecular Mechanism of the Biosynthesis of the Medicinal Active Ingredient of Dendrobium.</title>
        <authorList>
            <person name="Xu Q."/>
            <person name="Niu S.-C."/>
            <person name="Li K.-L."/>
            <person name="Zheng P.-J."/>
            <person name="Zhang X.-J."/>
            <person name="Jia Y."/>
            <person name="Liu Y."/>
            <person name="Niu Y.-X."/>
            <person name="Yu L.-H."/>
            <person name="Chen D.-F."/>
            <person name="Zhang G.-Q."/>
        </authorList>
    </citation>
    <scope>NUCLEOTIDE SEQUENCE</scope>
    <source>
        <tissue evidence="2">Leaf</tissue>
    </source>
</reference>
<feature type="compositionally biased region" description="Basic and acidic residues" evidence="1">
    <location>
        <begin position="61"/>
        <end position="100"/>
    </location>
</feature>
<feature type="region of interest" description="Disordered" evidence="1">
    <location>
        <begin position="46"/>
        <end position="100"/>
    </location>
</feature>
<organism evidence="2 3">
    <name type="scientific">Dendrobium nobile</name>
    <name type="common">Orchid</name>
    <dbReference type="NCBI Taxonomy" id="94219"/>
    <lineage>
        <taxon>Eukaryota</taxon>
        <taxon>Viridiplantae</taxon>
        <taxon>Streptophyta</taxon>
        <taxon>Embryophyta</taxon>
        <taxon>Tracheophyta</taxon>
        <taxon>Spermatophyta</taxon>
        <taxon>Magnoliopsida</taxon>
        <taxon>Liliopsida</taxon>
        <taxon>Asparagales</taxon>
        <taxon>Orchidaceae</taxon>
        <taxon>Epidendroideae</taxon>
        <taxon>Malaxideae</taxon>
        <taxon>Dendrobiinae</taxon>
        <taxon>Dendrobium</taxon>
    </lineage>
</organism>
<comment type="caution">
    <text evidence="2">The sequence shown here is derived from an EMBL/GenBank/DDBJ whole genome shotgun (WGS) entry which is preliminary data.</text>
</comment>
<sequence>MMYPEQTQGKPRTAPTAAEVTVGHSGGGDDMHAIDFVSKPWRPLTRKIKAPAVIRNPYSHDGSKESKEEISKESEEENSKESEEERSKKSEEKISRGLKI</sequence>
<gene>
    <name evidence="2" type="ORF">KFK09_028670</name>
</gene>
<dbReference type="AlphaFoldDB" id="A0A8T3A3Q3"/>
<feature type="compositionally biased region" description="Polar residues" evidence="1">
    <location>
        <begin position="1"/>
        <end position="10"/>
    </location>
</feature>
<name>A0A8T3A3Q3_DENNO</name>
<feature type="region of interest" description="Disordered" evidence="1">
    <location>
        <begin position="1"/>
        <end position="34"/>
    </location>
</feature>
<dbReference type="EMBL" id="JAGYWB010000019">
    <property type="protein sequence ID" value="KAI0488831.1"/>
    <property type="molecule type" value="Genomic_DNA"/>
</dbReference>
<evidence type="ECO:0000256" key="1">
    <source>
        <dbReference type="SAM" id="MobiDB-lite"/>
    </source>
</evidence>
<dbReference type="Proteomes" id="UP000829196">
    <property type="component" value="Unassembled WGS sequence"/>
</dbReference>
<evidence type="ECO:0000313" key="2">
    <source>
        <dbReference type="EMBL" id="KAI0488831.1"/>
    </source>
</evidence>